<accession>T1J647</accession>
<evidence type="ECO:0000313" key="3">
    <source>
        <dbReference type="Proteomes" id="UP000014500"/>
    </source>
</evidence>
<reference evidence="2" key="2">
    <citation type="submission" date="2015-02" db="UniProtKB">
        <authorList>
            <consortium name="EnsemblMetazoa"/>
        </authorList>
    </citation>
    <scope>IDENTIFICATION</scope>
</reference>
<name>T1J647_STRMM</name>
<dbReference type="Proteomes" id="UP000014500">
    <property type="component" value="Unassembled WGS sequence"/>
</dbReference>
<dbReference type="EMBL" id="JH431870">
    <property type="status" value="NOT_ANNOTATED_CDS"/>
    <property type="molecule type" value="Genomic_DNA"/>
</dbReference>
<dbReference type="GO" id="GO:0006790">
    <property type="term" value="P:sulfur compound metabolic process"/>
    <property type="evidence" value="ECO:0007669"/>
    <property type="project" value="TreeGrafter"/>
</dbReference>
<dbReference type="SUPFAM" id="SSF52540">
    <property type="entry name" value="P-loop containing nucleoside triphosphate hydrolases"/>
    <property type="match status" value="1"/>
</dbReference>
<dbReference type="STRING" id="126957.T1J647"/>
<keyword evidence="1" id="KW-0472">Membrane</keyword>
<dbReference type="PhylomeDB" id="T1J647"/>
<dbReference type="EnsemblMetazoa" id="SMAR009112-RA">
    <property type="protein sequence ID" value="SMAR009112-PA"/>
    <property type="gene ID" value="SMAR009112"/>
</dbReference>
<dbReference type="GO" id="GO:0006044">
    <property type="term" value="P:N-acetylglucosamine metabolic process"/>
    <property type="evidence" value="ECO:0007669"/>
    <property type="project" value="TreeGrafter"/>
</dbReference>
<dbReference type="InterPro" id="IPR051135">
    <property type="entry name" value="Gal/GlcNAc/GalNAc_ST"/>
</dbReference>
<dbReference type="HOGENOM" id="CLU_887329_0_0_1"/>
<keyword evidence="1" id="KW-1133">Transmembrane helix</keyword>
<sequence length="314" mass="35965">SSKISWYHSLYQSALQSVQTKYRYAIYLQGHQKMIRMKKLIFAFSYIMILSLVIYALEKFAGISSMDSKVIHLIEKKIAKPTKKAVISSMPSFIAAPSVDIHKIQKTSIINGQSKVRNNSAVKSPVAALPVNTDIWPVIANPEKEAVSTARLRTRIELFGVNSLTGFVSESSDLNSLPPLNTKKMQIIILTSWRSGSTFVSEIINHHPGTFYHYEPLHLAVGHTLINKTMEDKAVKLLSDLFNCSYTSENDYYLKGAKQKINHHCFQQNTRLWNSCHRRPKLCFDAKFVSEMCNEFPFQVMKRSQRYYEFSHET</sequence>
<proteinExistence type="predicted"/>
<keyword evidence="1" id="KW-0812">Transmembrane</keyword>
<dbReference type="GO" id="GO:0001517">
    <property type="term" value="F:N-acetylglucosamine 6-O-sulfotransferase activity"/>
    <property type="evidence" value="ECO:0007669"/>
    <property type="project" value="TreeGrafter"/>
</dbReference>
<evidence type="ECO:0000256" key="1">
    <source>
        <dbReference type="SAM" id="Phobius"/>
    </source>
</evidence>
<organism evidence="2 3">
    <name type="scientific">Strigamia maritima</name>
    <name type="common">European centipede</name>
    <name type="synonym">Geophilus maritimus</name>
    <dbReference type="NCBI Taxonomy" id="126957"/>
    <lineage>
        <taxon>Eukaryota</taxon>
        <taxon>Metazoa</taxon>
        <taxon>Ecdysozoa</taxon>
        <taxon>Arthropoda</taxon>
        <taxon>Myriapoda</taxon>
        <taxon>Chilopoda</taxon>
        <taxon>Pleurostigmophora</taxon>
        <taxon>Geophilomorpha</taxon>
        <taxon>Linotaeniidae</taxon>
        <taxon>Strigamia</taxon>
    </lineage>
</organism>
<evidence type="ECO:0008006" key="4">
    <source>
        <dbReference type="Google" id="ProtNLM"/>
    </source>
</evidence>
<dbReference type="PANTHER" id="PTHR10704">
    <property type="entry name" value="CARBOHYDRATE SULFOTRANSFERASE"/>
    <property type="match status" value="1"/>
</dbReference>
<dbReference type="Gene3D" id="3.40.50.300">
    <property type="entry name" value="P-loop containing nucleotide triphosphate hydrolases"/>
    <property type="match status" value="1"/>
</dbReference>
<feature type="transmembrane region" description="Helical" evidence="1">
    <location>
        <begin position="40"/>
        <end position="57"/>
    </location>
</feature>
<dbReference type="PANTHER" id="PTHR10704:SF44">
    <property type="entry name" value="LD35051P-RELATED"/>
    <property type="match status" value="1"/>
</dbReference>
<dbReference type="InterPro" id="IPR027417">
    <property type="entry name" value="P-loop_NTPase"/>
</dbReference>
<evidence type="ECO:0000313" key="2">
    <source>
        <dbReference type="EnsemblMetazoa" id="SMAR009112-PA"/>
    </source>
</evidence>
<dbReference type="AlphaFoldDB" id="T1J647"/>
<keyword evidence="3" id="KW-1185">Reference proteome</keyword>
<reference evidence="3" key="1">
    <citation type="submission" date="2011-05" db="EMBL/GenBank/DDBJ databases">
        <authorList>
            <person name="Richards S.R."/>
            <person name="Qu J."/>
            <person name="Jiang H."/>
            <person name="Jhangiani S.N."/>
            <person name="Agravi P."/>
            <person name="Goodspeed R."/>
            <person name="Gross S."/>
            <person name="Mandapat C."/>
            <person name="Jackson L."/>
            <person name="Mathew T."/>
            <person name="Pu L."/>
            <person name="Thornton R."/>
            <person name="Saada N."/>
            <person name="Wilczek-Boney K.B."/>
            <person name="Lee S."/>
            <person name="Kovar C."/>
            <person name="Wu Y."/>
            <person name="Scherer S.E."/>
            <person name="Worley K.C."/>
            <person name="Muzny D.M."/>
            <person name="Gibbs R."/>
        </authorList>
    </citation>
    <scope>NUCLEOTIDE SEQUENCE</scope>
    <source>
        <strain evidence="3">Brora</strain>
    </source>
</reference>
<protein>
    <recommendedName>
        <fullName evidence="4">Sulfotransferase domain-containing protein</fullName>
    </recommendedName>
</protein>